<dbReference type="Proteomes" id="UP000516134">
    <property type="component" value="Chromosome"/>
</dbReference>
<sequence length="338" mass="35782">MMAVMSIREAINRTIAEEMERDETVIALGEDIVGGMGTAGGPEAIGGIWGATGGLYAKFGPGRVIDTPISESAIVGAAAGAALAGKRPIAELMFADFVGVSLDQIWNQMAKFRYMFGGKTKCPAVIRLIYGAGMNAAAQHSQSVYAMMTSMPGLKIALPATPADAKGLLTEAIRGDDPVLFFEHKAMFGVKGEVPEGEHRVPFGHARLTREGGDVTIVTCGRMVNFSEKAADKLAADGIGCDVIDLRTTSPLDEETILDSVEQTGRLVVVDESPPRCSLAADISALVTAKAFSSLKAPPELVTAPHTPIPFARELERAWLPSPQKVEEAVRKALAFRS</sequence>
<evidence type="ECO:0000256" key="1">
    <source>
        <dbReference type="ARBA" id="ARBA00023002"/>
    </source>
</evidence>
<dbReference type="NCBIfam" id="NF006667">
    <property type="entry name" value="PRK09212.1"/>
    <property type="match status" value="1"/>
</dbReference>
<dbReference type="CDD" id="cd07036">
    <property type="entry name" value="TPP_PYR_E1-PDHc-beta_like"/>
    <property type="match status" value="1"/>
</dbReference>
<dbReference type="PANTHER" id="PTHR43257:SF3">
    <property type="entry name" value="ACETOIN:2,6-DICHLOROPHENOLINDOPHENOL OXIDOREDUCTASE SUBUNIT BETA"/>
    <property type="match status" value="1"/>
</dbReference>
<dbReference type="InterPro" id="IPR009014">
    <property type="entry name" value="Transketo_C/PFOR_II"/>
</dbReference>
<dbReference type="SUPFAM" id="SSF52518">
    <property type="entry name" value="Thiamin diphosphate-binding fold (THDP-binding)"/>
    <property type="match status" value="1"/>
</dbReference>
<organism evidence="3 4">
    <name type="scientific">Sphingomonas daechungensis</name>
    <dbReference type="NCBI Taxonomy" id="1176646"/>
    <lineage>
        <taxon>Bacteria</taxon>
        <taxon>Pseudomonadati</taxon>
        <taxon>Pseudomonadota</taxon>
        <taxon>Alphaproteobacteria</taxon>
        <taxon>Sphingomonadales</taxon>
        <taxon>Sphingomonadaceae</taxon>
        <taxon>Sphingomonas</taxon>
    </lineage>
</organism>
<evidence type="ECO:0000259" key="2">
    <source>
        <dbReference type="SMART" id="SM00861"/>
    </source>
</evidence>
<dbReference type="InterPro" id="IPR033248">
    <property type="entry name" value="Transketolase_C"/>
</dbReference>
<dbReference type="EMBL" id="CP060780">
    <property type="protein sequence ID" value="QNP44448.1"/>
    <property type="molecule type" value="Genomic_DNA"/>
</dbReference>
<dbReference type="SUPFAM" id="SSF52922">
    <property type="entry name" value="TK C-terminal domain-like"/>
    <property type="match status" value="1"/>
</dbReference>
<name>A0ABX6T9X8_9SPHN</name>
<dbReference type="InterPro" id="IPR029061">
    <property type="entry name" value="THDP-binding"/>
</dbReference>
<dbReference type="Pfam" id="PF02779">
    <property type="entry name" value="Transket_pyr"/>
    <property type="match status" value="1"/>
</dbReference>
<accession>A0ABX6T9X8</accession>
<evidence type="ECO:0000313" key="4">
    <source>
        <dbReference type="Proteomes" id="UP000516134"/>
    </source>
</evidence>
<dbReference type="Gene3D" id="3.40.50.970">
    <property type="match status" value="1"/>
</dbReference>
<dbReference type="Pfam" id="PF02780">
    <property type="entry name" value="Transketolase_C"/>
    <property type="match status" value="1"/>
</dbReference>
<feature type="domain" description="Transketolase-like pyrimidine-binding" evidence="2">
    <location>
        <begin position="5"/>
        <end position="190"/>
    </location>
</feature>
<dbReference type="InterPro" id="IPR005475">
    <property type="entry name" value="Transketolase-like_Pyr-bd"/>
</dbReference>
<protein>
    <submittedName>
        <fullName evidence="3">Alpha-ketoacid dehydrogenase subunit beta</fullName>
    </submittedName>
</protein>
<evidence type="ECO:0000313" key="3">
    <source>
        <dbReference type="EMBL" id="QNP44448.1"/>
    </source>
</evidence>
<dbReference type="Gene3D" id="3.40.50.920">
    <property type="match status" value="1"/>
</dbReference>
<keyword evidence="4" id="KW-1185">Reference proteome</keyword>
<keyword evidence="1" id="KW-0560">Oxidoreductase</keyword>
<proteinExistence type="predicted"/>
<dbReference type="PANTHER" id="PTHR43257">
    <property type="entry name" value="PYRUVATE DEHYDROGENASE E1 COMPONENT BETA SUBUNIT"/>
    <property type="match status" value="1"/>
</dbReference>
<gene>
    <name evidence="3" type="ORF">H9L15_09825</name>
</gene>
<reference evidence="3 4" key="1">
    <citation type="submission" date="2020-08" db="EMBL/GenBank/DDBJ databases">
        <title>Genome sequence of Sphingomonas daechungensis KACC 18115T.</title>
        <authorList>
            <person name="Hyun D.-W."/>
            <person name="Bae J.-W."/>
        </authorList>
    </citation>
    <scope>NUCLEOTIDE SEQUENCE [LARGE SCALE GENOMIC DNA]</scope>
    <source>
        <strain evidence="3 4">KACC 18115</strain>
    </source>
</reference>
<dbReference type="SMART" id="SM00861">
    <property type="entry name" value="Transket_pyr"/>
    <property type="match status" value="1"/>
</dbReference>